<name>A0ABQ9E8G9_TEGGR</name>
<evidence type="ECO:0000313" key="2">
    <source>
        <dbReference type="Proteomes" id="UP001217089"/>
    </source>
</evidence>
<dbReference type="Proteomes" id="UP001217089">
    <property type="component" value="Unassembled WGS sequence"/>
</dbReference>
<dbReference type="PANTHER" id="PTHR33361:SF2">
    <property type="entry name" value="DUF885 DOMAIN-CONTAINING PROTEIN"/>
    <property type="match status" value="1"/>
</dbReference>
<dbReference type="InterPro" id="IPR010281">
    <property type="entry name" value="DUF885"/>
</dbReference>
<reference evidence="1 2" key="1">
    <citation type="submission" date="2022-12" db="EMBL/GenBank/DDBJ databases">
        <title>Chromosome-level genome of Tegillarca granosa.</title>
        <authorList>
            <person name="Kim J."/>
        </authorList>
    </citation>
    <scope>NUCLEOTIDE SEQUENCE [LARGE SCALE GENOMIC DNA]</scope>
    <source>
        <strain evidence="1">Teg-2019</strain>
        <tissue evidence="1">Adductor muscle</tissue>
    </source>
</reference>
<keyword evidence="2" id="KW-1185">Reference proteome</keyword>
<protein>
    <submittedName>
        <fullName evidence="1">Uncharacterized protein</fullName>
    </submittedName>
</protein>
<dbReference type="EMBL" id="JARBDR010000919">
    <property type="protein sequence ID" value="KAJ8300086.1"/>
    <property type="molecule type" value="Genomic_DNA"/>
</dbReference>
<organism evidence="1 2">
    <name type="scientific">Tegillarca granosa</name>
    <name type="common">Malaysian cockle</name>
    <name type="synonym">Anadara granosa</name>
    <dbReference type="NCBI Taxonomy" id="220873"/>
    <lineage>
        <taxon>Eukaryota</taxon>
        <taxon>Metazoa</taxon>
        <taxon>Spiralia</taxon>
        <taxon>Lophotrochozoa</taxon>
        <taxon>Mollusca</taxon>
        <taxon>Bivalvia</taxon>
        <taxon>Autobranchia</taxon>
        <taxon>Pteriomorphia</taxon>
        <taxon>Arcoida</taxon>
        <taxon>Arcoidea</taxon>
        <taxon>Arcidae</taxon>
        <taxon>Tegillarca</taxon>
    </lineage>
</organism>
<sequence length="536" mass="61657">MFTLMSRVSHFGGDDCCNFMKTPLQHVRVKGVTYFIEGYFQITNSLVLLAKFILLYNALNPMNNLEGPQVDPNYLIEVTPFDTRGDFENFIARLEAYPSQSMFDVSIYDVIRAIGSPRMSRTLNKFVEWRDIRGEPILWQLKGRMEEAIKQGHTNHNVSVNQVTDQIDKLTANIGSPRNSPFYKPFNETLDNATSISQSVKIDLRSRGETAVKNFLMAFQNLSTWMTQNYYQSLRPNYGVNSWDKGENFYQACLKWHLSLDLTPEEVHDKGLKEVERIYNEMKKTEVLNLFNEIIHQRIEPKLPQLFKDLPNLPVQVVEMANDGPGGMYSPGLPDGSRPGVFLLNLFRPEKIYAITADIPKYRSDVMFSGTYNVPYSFPEYTAYIEGWALYAESLGEEMKIYQDDYELMGRYGSEIFRACRLVVDTVDSIRIEIDRYITWPGQACAYKIGELKIKELRRKAEQELGNRFNIKDFHSVVLKDGSMSLTMLERFVNNWIETVKRTPVNPHNDCINGVSSNVLHSSALLLVVVLFFSAI</sequence>
<dbReference type="Pfam" id="PF05960">
    <property type="entry name" value="DUF885"/>
    <property type="match status" value="3"/>
</dbReference>
<accession>A0ABQ9E8G9</accession>
<comment type="caution">
    <text evidence="1">The sequence shown here is derived from an EMBL/GenBank/DDBJ whole genome shotgun (WGS) entry which is preliminary data.</text>
</comment>
<gene>
    <name evidence="1" type="ORF">KUTeg_021605</name>
</gene>
<dbReference type="PANTHER" id="PTHR33361">
    <property type="entry name" value="GLR0591 PROTEIN"/>
    <property type="match status" value="1"/>
</dbReference>
<proteinExistence type="predicted"/>
<evidence type="ECO:0000313" key="1">
    <source>
        <dbReference type="EMBL" id="KAJ8300086.1"/>
    </source>
</evidence>